<evidence type="ECO:0000256" key="10">
    <source>
        <dbReference type="ARBA" id="ARBA00034478"/>
    </source>
</evidence>
<keyword evidence="4" id="KW-0028">Amino-acid biosynthesis</keyword>
<dbReference type="InterPro" id="IPR029041">
    <property type="entry name" value="FAD-linked_oxidoreductase-like"/>
</dbReference>
<dbReference type="AlphaFoldDB" id="A0A939PM93"/>
<evidence type="ECO:0000256" key="9">
    <source>
        <dbReference type="ARBA" id="ARBA00023167"/>
    </source>
</evidence>
<proteinExistence type="inferred from homology"/>
<evidence type="ECO:0000256" key="12">
    <source>
        <dbReference type="RuleBase" id="RU003862"/>
    </source>
</evidence>
<accession>A0A939PM93</accession>
<evidence type="ECO:0000313" key="13">
    <source>
        <dbReference type="EMBL" id="MBO2452489.1"/>
    </source>
</evidence>
<evidence type="ECO:0000313" key="14">
    <source>
        <dbReference type="Proteomes" id="UP000669179"/>
    </source>
</evidence>
<comment type="pathway">
    <text evidence="10">Amino-acid biosynthesis; L-methionine biosynthesis via de novo pathway.</text>
</comment>
<comment type="cofactor">
    <cofactor evidence="1 12">
        <name>FAD</name>
        <dbReference type="ChEBI" id="CHEBI:57692"/>
    </cofactor>
</comment>
<name>A0A939PM93_9ACTN</name>
<dbReference type="EC" id="1.5.1.54" evidence="12"/>
<reference evidence="13" key="1">
    <citation type="submission" date="2021-03" db="EMBL/GenBank/DDBJ databases">
        <authorList>
            <person name="Kanchanasin P."/>
            <person name="Saeng-In P."/>
            <person name="Phongsopitanun W."/>
            <person name="Yuki M."/>
            <person name="Kudo T."/>
            <person name="Ohkuma M."/>
            <person name="Tanasupawat S."/>
        </authorList>
    </citation>
    <scope>NUCLEOTIDE SEQUENCE</scope>
    <source>
        <strain evidence="13">GKU 128</strain>
    </source>
</reference>
<dbReference type="GO" id="GO:0005829">
    <property type="term" value="C:cytosol"/>
    <property type="evidence" value="ECO:0007669"/>
    <property type="project" value="InterPro"/>
</dbReference>
<comment type="similarity">
    <text evidence="3 12">Belongs to the methylenetetrahydrofolate reductase family.</text>
</comment>
<dbReference type="CDD" id="cd00537">
    <property type="entry name" value="MTHFR"/>
    <property type="match status" value="1"/>
</dbReference>
<dbReference type="Pfam" id="PF02219">
    <property type="entry name" value="MTHFR"/>
    <property type="match status" value="1"/>
</dbReference>
<dbReference type="SUPFAM" id="SSF51730">
    <property type="entry name" value="FAD-linked oxidoreductase"/>
    <property type="match status" value="1"/>
</dbReference>
<dbReference type="InterPro" id="IPR004620">
    <property type="entry name" value="MTHF_reductase_bac"/>
</dbReference>
<evidence type="ECO:0000256" key="6">
    <source>
        <dbReference type="ARBA" id="ARBA00022827"/>
    </source>
</evidence>
<dbReference type="GO" id="GO:0009086">
    <property type="term" value="P:methionine biosynthetic process"/>
    <property type="evidence" value="ECO:0007669"/>
    <property type="project" value="UniProtKB-KW"/>
</dbReference>
<evidence type="ECO:0000256" key="11">
    <source>
        <dbReference type="ARBA" id="ARBA00048628"/>
    </source>
</evidence>
<evidence type="ECO:0000256" key="2">
    <source>
        <dbReference type="ARBA" id="ARBA00004777"/>
    </source>
</evidence>
<protein>
    <recommendedName>
        <fullName evidence="12">Methylenetetrahydrofolate reductase</fullName>
        <ecNumber evidence="12">1.5.1.54</ecNumber>
    </recommendedName>
</protein>
<sequence length="328" mass="35813">MRRERPDRAPTIRELLAEGGKSFSFEFFPPKTDKGARSLWRAIRELEALHPTFVSVTYGAGGGNRDTTIGIVERIATDTTLTPVAHFTAVNHSQAELRHLIGRFASVGVRNILALRGDPPGDPMGEWIKHPDGVEYAADLVQMIRSYGDFSVGVAAFPYKHPRSADIESDTRYFVEKCRAGADYAITQMFFRAEDYFRLRDRVAAAGCDVPILPGIMPVTQMSTIERSEQLSGAPFPDEVRERFEAVADDPEAVRRLGIEHAAELCSELLEQDAPGIHFITFNKSTATREVYGLIDAASYGIKGSGGLEASGGAASYGLRGSVAPMTA</sequence>
<dbReference type="GO" id="GO:0106312">
    <property type="term" value="F:methylenetetrahydrofolate reductase (NADH) activity"/>
    <property type="evidence" value="ECO:0007669"/>
    <property type="project" value="UniProtKB-EC"/>
</dbReference>
<dbReference type="GO" id="GO:0071949">
    <property type="term" value="F:FAD binding"/>
    <property type="evidence" value="ECO:0007669"/>
    <property type="project" value="TreeGrafter"/>
</dbReference>
<keyword evidence="9" id="KW-0486">Methionine biosynthesis</keyword>
<evidence type="ECO:0000256" key="7">
    <source>
        <dbReference type="ARBA" id="ARBA00023002"/>
    </source>
</evidence>
<keyword evidence="14" id="KW-1185">Reference proteome</keyword>
<dbReference type="PANTHER" id="PTHR45754">
    <property type="entry name" value="METHYLENETETRAHYDROFOLATE REDUCTASE"/>
    <property type="match status" value="1"/>
</dbReference>
<comment type="pathway">
    <text evidence="2 12">One-carbon metabolism; tetrahydrofolate interconversion.</text>
</comment>
<dbReference type="NCBIfam" id="TIGR00676">
    <property type="entry name" value="fadh2"/>
    <property type="match status" value="1"/>
</dbReference>
<keyword evidence="6 12" id="KW-0274">FAD</keyword>
<dbReference type="PANTHER" id="PTHR45754:SF3">
    <property type="entry name" value="METHYLENETETRAHYDROFOLATE REDUCTASE (NADPH)"/>
    <property type="match status" value="1"/>
</dbReference>
<keyword evidence="8" id="KW-0520">NAD</keyword>
<dbReference type="RefSeq" id="WP_208260503.1">
    <property type="nucleotide sequence ID" value="NZ_JAGEOJ010000016.1"/>
</dbReference>
<dbReference type="EMBL" id="JAGEOJ010000016">
    <property type="protein sequence ID" value="MBO2452489.1"/>
    <property type="molecule type" value="Genomic_DNA"/>
</dbReference>
<comment type="catalytic activity">
    <reaction evidence="11">
        <text>(6S)-5-methyl-5,6,7,8-tetrahydrofolate + NAD(+) = (6R)-5,10-methylene-5,6,7,8-tetrahydrofolate + NADH + H(+)</text>
        <dbReference type="Rhea" id="RHEA:19821"/>
        <dbReference type="ChEBI" id="CHEBI:15378"/>
        <dbReference type="ChEBI" id="CHEBI:15636"/>
        <dbReference type="ChEBI" id="CHEBI:18608"/>
        <dbReference type="ChEBI" id="CHEBI:57540"/>
        <dbReference type="ChEBI" id="CHEBI:57945"/>
        <dbReference type="EC" id="1.5.1.54"/>
    </reaction>
    <physiologicalReaction direction="right-to-left" evidence="11">
        <dbReference type="Rhea" id="RHEA:19823"/>
    </physiologicalReaction>
</comment>
<dbReference type="InterPro" id="IPR003171">
    <property type="entry name" value="Mehydrof_redctse-like"/>
</dbReference>
<keyword evidence="5 12" id="KW-0285">Flavoprotein</keyword>
<evidence type="ECO:0000256" key="5">
    <source>
        <dbReference type="ARBA" id="ARBA00022630"/>
    </source>
</evidence>
<dbReference type="GO" id="GO:0035999">
    <property type="term" value="P:tetrahydrofolate interconversion"/>
    <property type="evidence" value="ECO:0007669"/>
    <property type="project" value="TreeGrafter"/>
</dbReference>
<dbReference type="Gene3D" id="3.20.20.220">
    <property type="match status" value="1"/>
</dbReference>
<evidence type="ECO:0000256" key="8">
    <source>
        <dbReference type="ARBA" id="ARBA00023027"/>
    </source>
</evidence>
<evidence type="ECO:0000256" key="1">
    <source>
        <dbReference type="ARBA" id="ARBA00001974"/>
    </source>
</evidence>
<comment type="caution">
    <text evidence="13">The sequence shown here is derived from an EMBL/GenBank/DDBJ whole genome shotgun (WGS) entry which is preliminary data.</text>
</comment>
<keyword evidence="7 12" id="KW-0560">Oxidoreductase</keyword>
<organism evidence="13 14">
    <name type="scientific">Actinomadura barringtoniae</name>
    <dbReference type="NCBI Taxonomy" id="1427535"/>
    <lineage>
        <taxon>Bacteria</taxon>
        <taxon>Bacillati</taxon>
        <taxon>Actinomycetota</taxon>
        <taxon>Actinomycetes</taxon>
        <taxon>Streptosporangiales</taxon>
        <taxon>Thermomonosporaceae</taxon>
        <taxon>Actinomadura</taxon>
    </lineage>
</organism>
<gene>
    <name evidence="13" type="primary">metF</name>
    <name evidence="13" type="ORF">J4573_35735</name>
</gene>
<evidence type="ECO:0000256" key="3">
    <source>
        <dbReference type="ARBA" id="ARBA00006743"/>
    </source>
</evidence>
<evidence type="ECO:0000256" key="4">
    <source>
        <dbReference type="ARBA" id="ARBA00022605"/>
    </source>
</evidence>
<dbReference type="Proteomes" id="UP000669179">
    <property type="component" value="Unassembled WGS sequence"/>
</dbReference>